<sequence length="269" mass="28673">MENQSPPLLTVEQLTLSINGEVKISDLNFTLHAGERLCLLGASGSGKSLTAAAILGTLPNGAELSGSIRLLGREISGQRLQQRKSLSLAAIFQDPFTSLNPLTTVGKQLIMALRGRSGMSKEHAQRCATELLAALGLPPESIMMRYPGQLSGGQCQRICAALALSGEKSLLIADEPTTALDMVSQHQLIDILKRYTERPAAPGLLFITHDLAVAASLCQRAIVLVNGTIAEHGSVAQLLRHPVHPYTQRLVATVLRPAFDHDSSMSMAG</sequence>
<dbReference type="InterPro" id="IPR003593">
    <property type="entry name" value="AAA+_ATPase"/>
</dbReference>
<evidence type="ECO:0000256" key="2">
    <source>
        <dbReference type="ARBA" id="ARBA00005417"/>
    </source>
</evidence>
<dbReference type="PROSITE" id="PS50893">
    <property type="entry name" value="ABC_TRANSPORTER_2"/>
    <property type="match status" value="1"/>
</dbReference>
<dbReference type="AlphaFoldDB" id="A0A318P2T4"/>
<organism evidence="11 12">
    <name type="scientific">Serratia plymuthica</name>
    <dbReference type="NCBI Taxonomy" id="82996"/>
    <lineage>
        <taxon>Bacteria</taxon>
        <taxon>Pseudomonadati</taxon>
        <taxon>Pseudomonadota</taxon>
        <taxon>Gammaproteobacteria</taxon>
        <taxon>Enterobacterales</taxon>
        <taxon>Yersiniaceae</taxon>
        <taxon>Serratia</taxon>
    </lineage>
</organism>
<protein>
    <submittedName>
        <fullName evidence="11">ABC transporter ATP-binding protein</fullName>
    </submittedName>
</protein>
<evidence type="ECO:0000256" key="5">
    <source>
        <dbReference type="ARBA" id="ARBA00022519"/>
    </source>
</evidence>
<dbReference type="GO" id="GO:0005886">
    <property type="term" value="C:plasma membrane"/>
    <property type="evidence" value="ECO:0007669"/>
    <property type="project" value="UniProtKB-SubCell"/>
</dbReference>
<dbReference type="Gene3D" id="3.40.50.300">
    <property type="entry name" value="P-loop containing nucleotide triphosphate hydrolases"/>
    <property type="match status" value="1"/>
</dbReference>
<proteinExistence type="inferred from homology"/>
<evidence type="ECO:0000256" key="8">
    <source>
        <dbReference type="ARBA" id="ARBA00022967"/>
    </source>
</evidence>
<accession>A0A318P2T4</accession>
<dbReference type="PANTHER" id="PTHR43297:SF14">
    <property type="entry name" value="ATPASE AAA-TYPE CORE DOMAIN-CONTAINING PROTEIN"/>
    <property type="match status" value="1"/>
</dbReference>
<dbReference type="GO" id="GO:0005524">
    <property type="term" value="F:ATP binding"/>
    <property type="evidence" value="ECO:0007669"/>
    <property type="project" value="UniProtKB-KW"/>
</dbReference>
<dbReference type="InterPro" id="IPR050388">
    <property type="entry name" value="ABC_Ni/Peptide_Import"/>
</dbReference>
<evidence type="ECO:0000256" key="7">
    <source>
        <dbReference type="ARBA" id="ARBA00022840"/>
    </source>
</evidence>
<dbReference type="Pfam" id="PF00005">
    <property type="entry name" value="ABC_tran"/>
    <property type="match status" value="1"/>
</dbReference>
<evidence type="ECO:0000313" key="12">
    <source>
        <dbReference type="Proteomes" id="UP000248196"/>
    </source>
</evidence>
<keyword evidence="6" id="KW-0547">Nucleotide-binding</keyword>
<evidence type="ECO:0000256" key="3">
    <source>
        <dbReference type="ARBA" id="ARBA00022448"/>
    </source>
</evidence>
<feature type="domain" description="ABC transporter" evidence="10">
    <location>
        <begin position="9"/>
        <end position="251"/>
    </location>
</feature>
<dbReference type="InterPro" id="IPR027417">
    <property type="entry name" value="P-loop_NTPase"/>
</dbReference>
<reference evidence="11 12" key="1">
    <citation type="submission" date="2017-11" db="EMBL/GenBank/DDBJ databases">
        <title>Genome sequence of the oocydin A producing rhizobacterium Serratia plymuthica 4Rx5.</title>
        <authorList>
            <person name="Matilla M.A."/>
            <person name="Udaondo Z."/>
            <person name="Salmond G.P.C."/>
        </authorList>
    </citation>
    <scope>NUCLEOTIDE SEQUENCE [LARGE SCALE GENOMIC DNA]</scope>
    <source>
        <strain evidence="11 12">4Rx5</strain>
    </source>
</reference>
<comment type="caution">
    <text evidence="11">The sequence shown here is derived from an EMBL/GenBank/DDBJ whole genome shotgun (WGS) entry which is preliminary data.</text>
</comment>
<dbReference type="CDD" id="cd03257">
    <property type="entry name" value="ABC_NikE_OppD_transporters"/>
    <property type="match status" value="1"/>
</dbReference>
<evidence type="ECO:0000259" key="10">
    <source>
        <dbReference type="PROSITE" id="PS50893"/>
    </source>
</evidence>
<evidence type="ECO:0000256" key="6">
    <source>
        <dbReference type="ARBA" id="ARBA00022741"/>
    </source>
</evidence>
<evidence type="ECO:0000256" key="4">
    <source>
        <dbReference type="ARBA" id="ARBA00022475"/>
    </source>
</evidence>
<name>A0A318P2T4_SERPL</name>
<dbReference type="Proteomes" id="UP000248196">
    <property type="component" value="Unassembled WGS sequence"/>
</dbReference>
<evidence type="ECO:0000313" key="11">
    <source>
        <dbReference type="EMBL" id="PYD40350.1"/>
    </source>
</evidence>
<dbReference type="OrthoDB" id="6520252at2"/>
<dbReference type="RefSeq" id="WP_004945430.1">
    <property type="nucleotide sequence ID" value="NZ_PESE01000001.1"/>
</dbReference>
<comment type="similarity">
    <text evidence="2">Belongs to the ABC transporter superfamily.</text>
</comment>
<keyword evidence="9" id="KW-0472">Membrane</keyword>
<evidence type="ECO:0000256" key="9">
    <source>
        <dbReference type="ARBA" id="ARBA00023136"/>
    </source>
</evidence>
<keyword evidence="4" id="KW-1003">Cell membrane</keyword>
<dbReference type="SUPFAM" id="SSF52540">
    <property type="entry name" value="P-loop containing nucleoside triphosphate hydrolases"/>
    <property type="match status" value="1"/>
</dbReference>
<evidence type="ECO:0000256" key="1">
    <source>
        <dbReference type="ARBA" id="ARBA00004417"/>
    </source>
</evidence>
<dbReference type="EMBL" id="PESE01000001">
    <property type="protein sequence ID" value="PYD40350.1"/>
    <property type="molecule type" value="Genomic_DNA"/>
</dbReference>
<keyword evidence="3" id="KW-0813">Transport</keyword>
<keyword evidence="7 11" id="KW-0067">ATP-binding</keyword>
<dbReference type="PANTHER" id="PTHR43297">
    <property type="entry name" value="OLIGOPEPTIDE TRANSPORT ATP-BINDING PROTEIN APPD"/>
    <property type="match status" value="1"/>
</dbReference>
<comment type="subcellular location">
    <subcellularLocation>
        <location evidence="1">Cell inner membrane</location>
        <topology evidence="1">Peripheral membrane protein</topology>
    </subcellularLocation>
</comment>
<dbReference type="SMART" id="SM00382">
    <property type="entry name" value="AAA"/>
    <property type="match status" value="1"/>
</dbReference>
<dbReference type="InterPro" id="IPR003439">
    <property type="entry name" value="ABC_transporter-like_ATP-bd"/>
</dbReference>
<dbReference type="GO" id="GO:0016887">
    <property type="term" value="F:ATP hydrolysis activity"/>
    <property type="evidence" value="ECO:0007669"/>
    <property type="project" value="InterPro"/>
</dbReference>
<keyword evidence="5" id="KW-0997">Cell inner membrane</keyword>
<gene>
    <name evidence="11" type="ORF">CT690_03420</name>
</gene>
<keyword evidence="8" id="KW-1278">Translocase</keyword>